<dbReference type="Proteomes" id="UP001295469">
    <property type="component" value="Chromosome C07"/>
</dbReference>
<dbReference type="AlphaFoldDB" id="A0A816LRZ9"/>
<name>A0A816LRZ9_BRANA</name>
<sequence length="450" mass="51197">MILPKENGTGIVSHGQPSQKRKHRTVNDENGNSQARSQKANNRIVVVLEDVTNISHVKNNELGLHIPSTKRNRLHRDEGSIGLRMLKSMLRKNGRNQKSNYSQGTIDSNQHNKSSSFSNIRNDPTPNSIFKKPPSNQSIPLKSIFGRIFKPQSCDRPQSGGFGSQAVQMPHISSPRFGKLSQTPYVAATSMGYCKSKRLKNLQCPTPTRNKFARSYVDEGNPTFKCEYCKAKMWYGERLDRKTRSKKKPIFLLCCGQGQVKLPTLRESPLAIKQLLYGKDEKSRYYQKKLRALNMLFSFTSLGGKNYHLMGSMKPDIGDSAKFLQLYIVDIDTEVDDRDSVMSKYNTEADKAKKQALRKQIIEDIIKVLDDVNPYGKQFRQALAALSSGDFKLEMDRRDIVLQEKQTGWLKRISEIHPSYLALQYPLIFAYGEDGFRLGIKKEILLLLIN</sequence>
<dbReference type="PANTHER" id="PTHR45786">
    <property type="entry name" value="DNA BINDING PROTEIN-LIKE"/>
    <property type="match status" value="1"/>
</dbReference>
<evidence type="ECO:0000313" key="2">
    <source>
        <dbReference type="EMBL" id="CAF1956596.1"/>
    </source>
</evidence>
<feature type="compositionally biased region" description="Polar residues" evidence="1">
    <location>
        <begin position="28"/>
        <end position="41"/>
    </location>
</feature>
<feature type="region of interest" description="Disordered" evidence="1">
    <location>
        <begin position="1"/>
        <end position="41"/>
    </location>
</feature>
<reference evidence="2" key="1">
    <citation type="submission" date="2021-01" db="EMBL/GenBank/DDBJ databases">
        <authorList>
            <consortium name="Genoscope - CEA"/>
            <person name="William W."/>
        </authorList>
    </citation>
    <scope>NUCLEOTIDE SEQUENCE</scope>
</reference>
<dbReference type="PANTHER" id="PTHR45786:SF66">
    <property type="entry name" value="HOOK MOTIF PROTEIN, PUTATIVE-RELATED"/>
    <property type="match status" value="1"/>
</dbReference>
<gene>
    <name evidence="2" type="ORF">DARMORV10_C07P08260.1</name>
</gene>
<organism evidence="2">
    <name type="scientific">Brassica napus</name>
    <name type="common">Rape</name>
    <dbReference type="NCBI Taxonomy" id="3708"/>
    <lineage>
        <taxon>Eukaryota</taxon>
        <taxon>Viridiplantae</taxon>
        <taxon>Streptophyta</taxon>
        <taxon>Embryophyta</taxon>
        <taxon>Tracheophyta</taxon>
        <taxon>Spermatophyta</taxon>
        <taxon>Magnoliopsida</taxon>
        <taxon>eudicotyledons</taxon>
        <taxon>Gunneridae</taxon>
        <taxon>Pentapetalae</taxon>
        <taxon>rosids</taxon>
        <taxon>malvids</taxon>
        <taxon>Brassicales</taxon>
        <taxon>Brassicaceae</taxon>
        <taxon>Brassiceae</taxon>
        <taxon>Brassica</taxon>
    </lineage>
</organism>
<accession>A0A816LRZ9</accession>
<proteinExistence type="predicted"/>
<evidence type="ECO:0000256" key="1">
    <source>
        <dbReference type="SAM" id="MobiDB-lite"/>
    </source>
</evidence>
<protein>
    <submittedName>
        <fullName evidence="2">(rape) hypothetical protein</fullName>
    </submittedName>
</protein>
<dbReference type="EMBL" id="HG994371">
    <property type="protein sequence ID" value="CAF1956596.1"/>
    <property type="molecule type" value="Genomic_DNA"/>
</dbReference>
<feature type="region of interest" description="Disordered" evidence="1">
    <location>
        <begin position="93"/>
        <end position="137"/>
    </location>
</feature>
<feature type="compositionally biased region" description="Polar residues" evidence="1">
    <location>
        <begin position="96"/>
        <end position="137"/>
    </location>
</feature>